<dbReference type="EMBL" id="JANUBB010000021">
    <property type="protein sequence ID" value="MCS3953308.1"/>
    <property type="molecule type" value="Genomic_DNA"/>
</dbReference>
<evidence type="ECO:0000313" key="1">
    <source>
        <dbReference type="EMBL" id="MCS3953308.1"/>
    </source>
</evidence>
<organism evidence="1 2">
    <name type="scientific">Salinibacter ruber</name>
    <dbReference type="NCBI Taxonomy" id="146919"/>
    <lineage>
        <taxon>Bacteria</taxon>
        <taxon>Pseudomonadati</taxon>
        <taxon>Rhodothermota</taxon>
        <taxon>Rhodothermia</taxon>
        <taxon>Rhodothermales</taxon>
        <taxon>Salinibacteraceae</taxon>
        <taxon>Salinibacter</taxon>
    </lineage>
</organism>
<proteinExistence type="predicted"/>
<sequence>MVRQTLTALSVWGLLALFNEGGKQFSPKKLWRKLQAAMHQTLFDLGRQYQQNLDPPA</sequence>
<gene>
    <name evidence="1" type="ORF">GGP83_003283</name>
</gene>
<name>A0A9X2UBK5_9BACT</name>
<reference evidence="1" key="1">
    <citation type="submission" date="2022-08" db="EMBL/GenBank/DDBJ databases">
        <title>Genomic Encyclopedia of Type Strains, Phase V (KMG-V): Genome sequencing to study the core and pangenomes of soil and plant-associated prokaryotes.</title>
        <authorList>
            <person name="Whitman W."/>
        </authorList>
    </citation>
    <scope>NUCLEOTIDE SEQUENCE</scope>
    <source>
        <strain evidence="1">SP2017</strain>
    </source>
</reference>
<dbReference type="Proteomes" id="UP001155010">
    <property type="component" value="Unassembled WGS sequence"/>
</dbReference>
<protein>
    <submittedName>
        <fullName evidence="1">Uncharacterized protein</fullName>
    </submittedName>
</protein>
<accession>A0A9X2UBK5</accession>
<comment type="caution">
    <text evidence="1">The sequence shown here is derived from an EMBL/GenBank/DDBJ whole genome shotgun (WGS) entry which is preliminary data.</text>
</comment>
<dbReference type="AlphaFoldDB" id="A0A9X2UBK5"/>
<evidence type="ECO:0000313" key="2">
    <source>
        <dbReference type="Proteomes" id="UP001155010"/>
    </source>
</evidence>